<proteinExistence type="predicted"/>
<accession>A0A6J4T724</accession>
<protein>
    <recommendedName>
        <fullName evidence="1">Cupin type-2 domain-containing protein</fullName>
    </recommendedName>
</protein>
<dbReference type="Pfam" id="PF07883">
    <property type="entry name" value="Cupin_2"/>
    <property type="match status" value="1"/>
</dbReference>
<feature type="domain" description="Cupin type-2" evidence="1">
    <location>
        <begin position="41"/>
        <end position="99"/>
    </location>
</feature>
<dbReference type="EMBL" id="CADCVK010000489">
    <property type="protein sequence ID" value="CAA9515664.1"/>
    <property type="molecule type" value="Genomic_DNA"/>
</dbReference>
<dbReference type="Gene3D" id="2.60.120.10">
    <property type="entry name" value="Jelly Rolls"/>
    <property type="match status" value="1"/>
</dbReference>
<name>A0A6J4T724_9ACTN</name>
<dbReference type="InterPro" id="IPR013096">
    <property type="entry name" value="Cupin_2"/>
</dbReference>
<dbReference type="SUPFAM" id="SSF51182">
    <property type="entry name" value="RmlC-like cupins"/>
    <property type="match status" value="1"/>
</dbReference>
<dbReference type="InterPro" id="IPR014710">
    <property type="entry name" value="RmlC-like_jellyroll"/>
</dbReference>
<evidence type="ECO:0000313" key="2">
    <source>
        <dbReference type="EMBL" id="CAA9515664.1"/>
    </source>
</evidence>
<evidence type="ECO:0000259" key="1">
    <source>
        <dbReference type="Pfam" id="PF07883"/>
    </source>
</evidence>
<dbReference type="AlphaFoldDB" id="A0A6J4T724"/>
<organism evidence="2">
    <name type="scientific">uncultured Rubrobacteraceae bacterium</name>
    <dbReference type="NCBI Taxonomy" id="349277"/>
    <lineage>
        <taxon>Bacteria</taxon>
        <taxon>Bacillati</taxon>
        <taxon>Actinomycetota</taxon>
        <taxon>Rubrobacteria</taxon>
        <taxon>Rubrobacterales</taxon>
        <taxon>Rubrobacteraceae</taxon>
        <taxon>environmental samples</taxon>
    </lineage>
</organism>
<sequence length="124" mass="13445">MSGDAETGGRRATVAAALERLPGPGGERFAKVMGHGTMEVEVYAPRGRDPQTPHSRDELYFVVSGSGQFVNGPERHPFGPGDALFVPAGAEHRFEDFTGDLVVWVVFYGPEGGEEPKEASWAWR</sequence>
<gene>
    <name evidence="2" type="ORF">AVDCRST_MAG12-3462</name>
</gene>
<dbReference type="InterPro" id="IPR011051">
    <property type="entry name" value="RmlC_Cupin_sf"/>
</dbReference>
<reference evidence="2" key="1">
    <citation type="submission" date="2020-02" db="EMBL/GenBank/DDBJ databases">
        <authorList>
            <person name="Meier V. D."/>
        </authorList>
    </citation>
    <scope>NUCLEOTIDE SEQUENCE</scope>
    <source>
        <strain evidence="2">AVDCRST_MAG12</strain>
    </source>
</reference>